<dbReference type="Proteomes" id="UP000503447">
    <property type="component" value="Chromosome"/>
</dbReference>
<gene>
    <name evidence="2" type="ORF">FTUN_2660</name>
</gene>
<organism evidence="2 3">
    <name type="scientific">Frigoriglobus tundricola</name>
    <dbReference type="NCBI Taxonomy" id="2774151"/>
    <lineage>
        <taxon>Bacteria</taxon>
        <taxon>Pseudomonadati</taxon>
        <taxon>Planctomycetota</taxon>
        <taxon>Planctomycetia</taxon>
        <taxon>Gemmatales</taxon>
        <taxon>Gemmataceae</taxon>
        <taxon>Frigoriglobus</taxon>
    </lineage>
</organism>
<dbReference type="PANTHER" id="PTHR36440:SF1">
    <property type="entry name" value="PUTATIVE (AFU_ORTHOLOGUE AFUA_8G07350)-RELATED"/>
    <property type="match status" value="1"/>
</dbReference>
<dbReference type="InterPro" id="IPR053146">
    <property type="entry name" value="QDO-like"/>
</dbReference>
<dbReference type="PANTHER" id="PTHR36440">
    <property type="entry name" value="PUTATIVE (AFU_ORTHOLOGUE AFUA_8G07350)-RELATED"/>
    <property type="match status" value="1"/>
</dbReference>
<proteinExistence type="predicted"/>
<protein>
    <recommendedName>
        <fullName evidence="1">Cupin type-2 domain-containing protein</fullName>
    </recommendedName>
</protein>
<dbReference type="KEGG" id="ftj:FTUN_2660"/>
<evidence type="ECO:0000313" key="3">
    <source>
        <dbReference type="Proteomes" id="UP000503447"/>
    </source>
</evidence>
<keyword evidence="3" id="KW-1185">Reference proteome</keyword>
<dbReference type="Gene3D" id="2.60.120.10">
    <property type="entry name" value="Jelly Rolls"/>
    <property type="match status" value="1"/>
</dbReference>
<dbReference type="Pfam" id="PF07883">
    <property type="entry name" value="Cupin_2"/>
    <property type="match status" value="1"/>
</dbReference>
<reference evidence="3" key="1">
    <citation type="submission" date="2020-05" db="EMBL/GenBank/DDBJ databases">
        <title>Frigoriglobus tundricola gen. nov., sp. nov., a psychrotolerant cellulolytic planctomycete of the family Gemmataceae with two divergent copies of 16S rRNA gene.</title>
        <authorList>
            <person name="Kulichevskaya I.S."/>
            <person name="Ivanova A.A."/>
            <person name="Naumoff D.G."/>
            <person name="Beletsky A.V."/>
            <person name="Rijpstra W.I.C."/>
            <person name="Sinninghe Damste J.S."/>
            <person name="Mardanov A.V."/>
            <person name="Ravin N.V."/>
            <person name="Dedysh S.N."/>
        </authorList>
    </citation>
    <scope>NUCLEOTIDE SEQUENCE [LARGE SCALE GENOMIC DNA]</scope>
    <source>
        <strain evidence="3">PL17</strain>
    </source>
</reference>
<dbReference type="AlphaFoldDB" id="A0A6M5YPG2"/>
<dbReference type="InterPro" id="IPR014710">
    <property type="entry name" value="RmlC-like_jellyroll"/>
</dbReference>
<accession>A0A6M5YPG2</accession>
<dbReference type="EMBL" id="CP053452">
    <property type="protein sequence ID" value="QJW95121.1"/>
    <property type="molecule type" value="Genomic_DNA"/>
</dbReference>
<name>A0A6M5YPG2_9BACT</name>
<sequence length="158" mass="16594">MNPPFIPPGGGPKVAIAGDVYQIKLTGAETGGRCAVFEFFVPPGGGPPPHVHSREEETFYVLEGELAFTVAGTKFVVPTGGFLNAVRGVPHAFKNEADGPARAVVVVSPAGLEEFFLEVGIPWDDAYRAPGPPEPDQLARMAAAAPKYGLEILPPPPH</sequence>
<evidence type="ECO:0000313" key="2">
    <source>
        <dbReference type="EMBL" id="QJW95121.1"/>
    </source>
</evidence>
<evidence type="ECO:0000259" key="1">
    <source>
        <dbReference type="Pfam" id="PF07883"/>
    </source>
</evidence>
<dbReference type="InterPro" id="IPR011051">
    <property type="entry name" value="RmlC_Cupin_sf"/>
</dbReference>
<dbReference type="SUPFAM" id="SSF51182">
    <property type="entry name" value="RmlC-like cupins"/>
    <property type="match status" value="1"/>
</dbReference>
<feature type="domain" description="Cupin type-2" evidence="1">
    <location>
        <begin position="39"/>
        <end position="107"/>
    </location>
</feature>
<dbReference type="InterPro" id="IPR013096">
    <property type="entry name" value="Cupin_2"/>
</dbReference>
<dbReference type="RefSeq" id="WP_171470979.1">
    <property type="nucleotide sequence ID" value="NZ_CP053452.2"/>
</dbReference>